<evidence type="ECO:0000256" key="1">
    <source>
        <dbReference type="SAM" id="MobiDB-lite"/>
    </source>
</evidence>
<evidence type="ECO:0000256" key="2">
    <source>
        <dbReference type="SAM" id="Phobius"/>
    </source>
</evidence>
<evidence type="ECO:0000313" key="3">
    <source>
        <dbReference type="EMBL" id="QDV06881.1"/>
    </source>
</evidence>
<dbReference type="OrthoDB" id="291881at2"/>
<reference evidence="3 4" key="1">
    <citation type="submission" date="2019-02" db="EMBL/GenBank/DDBJ databases">
        <title>Deep-cultivation of Planctomycetes and their phenomic and genomic characterization uncovers novel biology.</title>
        <authorList>
            <person name="Wiegand S."/>
            <person name="Jogler M."/>
            <person name="Boedeker C."/>
            <person name="Pinto D."/>
            <person name="Vollmers J."/>
            <person name="Rivas-Marin E."/>
            <person name="Kohn T."/>
            <person name="Peeters S.H."/>
            <person name="Heuer A."/>
            <person name="Rast P."/>
            <person name="Oberbeckmann S."/>
            <person name="Bunk B."/>
            <person name="Jeske O."/>
            <person name="Meyerdierks A."/>
            <person name="Storesund J.E."/>
            <person name="Kallscheuer N."/>
            <person name="Luecker S."/>
            <person name="Lage O.M."/>
            <person name="Pohl T."/>
            <person name="Merkel B.J."/>
            <person name="Hornburger P."/>
            <person name="Mueller R.-W."/>
            <person name="Bruemmer F."/>
            <person name="Labrenz M."/>
            <person name="Spormann A.M."/>
            <person name="Op den Camp H."/>
            <person name="Overmann J."/>
            <person name="Amann R."/>
            <person name="Jetten M.S.M."/>
            <person name="Mascher T."/>
            <person name="Medema M.H."/>
            <person name="Devos D.P."/>
            <person name="Kaster A.-K."/>
            <person name="Ovreas L."/>
            <person name="Rohde M."/>
            <person name="Galperin M.Y."/>
            <person name="Jogler C."/>
        </authorList>
    </citation>
    <scope>NUCLEOTIDE SEQUENCE [LARGE SCALE GENOMIC DNA]</scope>
    <source>
        <strain evidence="3 4">Poly30</strain>
    </source>
</reference>
<dbReference type="Proteomes" id="UP000320390">
    <property type="component" value="Chromosome"/>
</dbReference>
<keyword evidence="2" id="KW-0472">Membrane</keyword>
<feature type="transmembrane region" description="Helical" evidence="2">
    <location>
        <begin position="20"/>
        <end position="40"/>
    </location>
</feature>
<dbReference type="RefSeq" id="WP_145197451.1">
    <property type="nucleotide sequence ID" value="NZ_CP036434.1"/>
</dbReference>
<keyword evidence="4" id="KW-1185">Reference proteome</keyword>
<feature type="transmembrane region" description="Helical" evidence="2">
    <location>
        <begin position="65"/>
        <end position="87"/>
    </location>
</feature>
<feature type="transmembrane region" description="Helical" evidence="2">
    <location>
        <begin position="107"/>
        <end position="127"/>
    </location>
</feature>
<feature type="region of interest" description="Disordered" evidence="1">
    <location>
        <begin position="209"/>
        <end position="240"/>
    </location>
</feature>
<dbReference type="AlphaFoldDB" id="A0A518ES11"/>
<proteinExistence type="predicted"/>
<name>A0A518ES11_9BACT</name>
<accession>A0A518ES11</accession>
<keyword evidence="2" id="KW-1133">Transmembrane helix</keyword>
<organism evidence="3 4">
    <name type="scientific">Saltatorellus ferox</name>
    <dbReference type="NCBI Taxonomy" id="2528018"/>
    <lineage>
        <taxon>Bacteria</taxon>
        <taxon>Pseudomonadati</taxon>
        <taxon>Planctomycetota</taxon>
        <taxon>Planctomycetia</taxon>
        <taxon>Planctomycetia incertae sedis</taxon>
        <taxon>Saltatorellus</taxon>
    </lineage>
</organism>
<dbReference type="EMBL" id="CP036434">
    <property type="protein sequence ID" value="QDV06881.1"/>
    <property type="molecule type" value="Genomic_DNA"/>
</dbReference>
<gene>
    <name evidence="3" type="ORF">Poly30_23980</name>
</gene>
<protein>
    <submittedName>
        <fullName evidence="3">Uncharacterized protein</fullName>
    </submittedName>
</protein>
<sequence length="240" mass="25895">MLPLCITRPQETFFGGADWTSLGLVSCIIGAFLIANSTLFEHPRSLVGRYFGRSMGRLQSVREYVYNRVQTTLGFAFLLAGFGFQLIGRFREVVPEGSGPVEPPLSMAWVGVIVASAIILLFSGWWWSVWAFRRYVREYFTDNPRDFMAEPAVAREVGELFGIESSENDTVEDYVKRLVKETGLPQRGGGASMLSGSLGGSRAGALGSTLGAKRGPLPPGGAAPNVGGFAGAASLPEDFE</sequence>
<evidence type="ECO:0000313" key="4">
    <source>
        <dbReference type="Proteomes" id="UP000320390"/>
    </source>
</evidence>
<keyword evidence="2" id="KW-0812">Transmembrane</keyword>